<dbReference type="Proteomes" id="UP001501594">
    <property type="component" value="Unassembled WGS sequence"/>
</dbReference>
<organism evidence="1 2">
    <name type="scientific">Frondihabitans peucedani</name>
    <dbReference type="NCBI Taxonomy" id="598626"/>
    <lineage>
        <taxon>Bacteria</taxon>
        <taxon>Bacillati</taxon>
        <taxon>Actinomycetota</taxon>
        <taxon>Actinomycetes</taxon>
        <taxon>Micrococcales</taxon>
        <taxon>Microbacteriaceae</taxon>
        <taxon>Frondihabitans</taxon>
    </lineage>
</organism>
<evidence type="ECO:0000313" key="2">
    <source>
        <dbReference type="Proteomes" id="UP001501594"/>
    </source>
</evidence>
<gene>
    <name evidence="1" type="ORF">GCM10022256_12240</name>
</gene>
<comment type="caution">
    <text evidence="1">The sequence shown here is derived from an EMBL/GenBank/DDBJ whole genome shotgun (WGS) entry which is preliminary data.</text>
</comment>
<accession>A0ABP8E087</accession>
<proteinExistence type="predicted"/>
<evidence type="ECO:0000313" key="1">
    <source>
        <dbReference type="EMBL" id="GAA4265612.1"/>
    </source>
</evidence>
<sequence length="209" mass="22219">MAGRNPGTTRQARLTALALVILLVVGAVAAGFVAHERATSTTLAHGAASAPPWPAPAGAEQRERTAAARLPNVYGKKLAEHIHAHLAITVDGRAVTVPGQIGLHEEDRFATALHTHNTSGIVHIESPTKTEFTLGQFFTEWDVRLDARHVGAEGGDVGETLTVFVDDHRRAGDPASIVLRDLQDIDLVVTPAGVAAHPTPAFDWPPNYH</sequence>
<dbReference type="RefSeq" id="WP_344794130.1">
    <property type="nucleotide sequence ID" value="NZ_BAABAU010000001.1"/>
</dbReference>
<keyword evidence="2" id="KW-1185">Reference proteome</keyword>
<dbReference type="EMBL" id="BAABAU010000001">
    <property type="protein sequence ID" value="GAA4265612.1"/>
    <property type="molecule type" value="Genomic_DNA"/>
</dbReference>
<protein>
    <submittedName>
        <fullName evidence="1">Uncharacterized protein</fullName>
    </submittedName>
</protein>
<name>A0ABP8E087_9MICO</name>
<reference evidence="2" key="1">
    <citation type="journal article" date="2019" name="Int. J. Syst. Evol. Microbiol.">
        <title>The Global Catalogue of Microorganisms (GCM) 10K type strain sequencing project: providing services to taxonomists for standard genome sequencing and annotation.</title>
        <authorList>
            <consortium name="The Broad Institute Genomics Platform"/>
            <consortium name="The Broad Institute Genome Sequencing Center for Infectious Disease"/>
            <person name="Wu L."/>
            <person name="Ma J."/>
        </authorList>
    </citation>
    <scope>NUCLEOTIDE SEQUENCE [LARGE SCALE GENOMIC DNA]</scope>
    <source>
        <strain evidence="2">JCM 17442</strain>
    </source>
</reference>